<comment type="caution">
    <text evidence="1">The sequence shown here is derived from an EMBL/GenBank/DDBJ whole genome shotgun (WGS) entry which is preliminary data.</text>
</comment>
<evidence type="ECO:0000313" key="2">
    <source>
        <dbReference type="Proteomes" id="UP000187609"/>
    </source>
</evidence>
<evidence type="ECO:0000313" key="1">
    <source>
        <dbReference type="EMBL" id="OIT25314.1"/>
    </source>
</evidence>
<dbReference type="Gramene" id="OIT25314">
    <property type="protein sequence ID" value="OIT25314"/>
    <property type="gene ID" value="A4A49_38628"/>
</dbReference>
<reference evidence="1" key="1">
    <citation type="submission" date="2016-11" db="EMBL/GenBank/DDBJ databases">
        <title>The genome of Nicotiana attenuata.</title>
        <authorList>
            <person name="Xu S."/>
            <person name="Brockmoeller T."/>
            <person name="Gaquerel E."/>
            <person name="Navarro A."/>
            <person name="Kuhl H."/>
            <person name="Gase K."/>
            <person name="Ling Z."/>
            <person name="Zhou W."/>
            <person name="Kreitzer C."/>
            <person name="Stanke M."/>
            <person name="Tang H."/>
            <person name="Lyons E."/>
            <person name="Pandey P."/>
            <person name="Pandey S.P."/>
            <person name="Timmermann B."/>
            <person name="Baldwin I.T."/>
        </authorList>
    </citation>
    <scope>NUCLEOTIDE SEQUENCE [LARGE SCALE GENOMIC DNA]</scope>
    <source>
        <strain evidence="1">UT</strain>
    </source>
</reference>
<dbReference type="EMBL" id="MJEQ01003067">
    <property type="protein sequence ID" value="OIT25314.1"/>
    <property type="molecule type" value="Genomic_DNA"/>
</dbReference>
<dbReference type="AlphaFoldDB" id="A0A1J6K5G1"/>
<accession>A0A1J6K5G1</accession>
<protein>
    <submittedName>
        <fullName evidence="1">Uncharacterized protein</fullName>
    </submittedName>
</protein>
<gene>
    <name evidence="1" type="ORF">A4A49_38628</name>
</gene>
<proteinExistence type="predicted"/>
<dbReference type="Proteomes" id="UP000187609">
    <property type="component" value="Unassembled WGS sequence"/>
</dbReference>
<sequence>MLFSSGTIRFTAFSVKLSVLFTSGRDQKVQGEKKDEHFGPRSKRLKWFNILHSHQCQSHIVSAHKVL</sequence>
<keyword evidence="2" id="KW-1185">Reference proteome</keyword>
<name>A0A1J6K5G1_NICAT</name>
<organism evidence="1 2">
    <name type="scientific">Nicotiana attenuata</name>
    <name type="common">Coyote tobacco</name>
    <dbReference type="NCBI Taxonomy" id="49451"/>
    <lineage>
        <taxon>Eukaryota</taxon>
        <taxon>Viridiplantae</taxon>
        <taxon>Streptophyta</taxon>
        <taxon>Embryophyta</taxon>
        <taxon>Tracheophyta</taxon>
        <taxon>Spermatophyta</taxon>
        <taxon>Magnoliopsida</taxon>
        <taxon>eudicotyledons</taxon>
        <taxon>Gunneridae</taxon>
        <taxon>Pentapetalae</taxon>
        <taxon>asterids</taxon>
        <taxon>lamiids</taxon>
        <taxon>Solanales</taxon>
        <taxon>Solanaceae</taxon>
        <taxon>Nicotianoideae</taxon>
        <taxon>Nicotianeae</taxon>
        <taxon>Nicotiana</taxon>
    </lineage>
</organism>